<keyword evidence="1" id="KW-0378">Hydrolase</keyword>
<dbReference type="OrthoDB" id="9760715at2"/>
<proteinExistence type="predicted"/>
<reference evidence="4 5" key="1">
    <citation type="submission" date="2018-03" db="EMBL/GenBank/DDBJ databases">
        <title>Adhaeribacter sp. HMF7605 Genome sequencing and assembly.</title>
        <authorList>
            <person name="Kang H."/>
            <person name="Kang J."/>
            <person name="Cha I."/>
            <person name="Kim H."/>
            <person name="Joh K."/>
        </authorList>
    </citation>
    <scope>NUCLEOTIDE SEQUENCE [LARGE SCALE GENOMIC DNA]</scope>
    <source>
        <strain evidence="4 5">HMF7605</strain>
    </source>
</reference>
<dbReference type="InterPro" id="IPR049730">
    <property type="entry name" value="SNF2/RAD54-like_C"/>
</dbReference>
<dbReference type="InterPro" id="IPR000330">
    <property type="entry name" value="SNF2_N"/>
</dbReference>
<feature type="domain" description="Helicase C-terminal" evidence="3">
    <location>
        <begin position="761"/>
        <end position="915"/>
    </location>
</feature>
<feature type="domain" description="Helicase ATP-binding" evidence="2">
    <location>
        <begin position="480"/>
        <end position="636"/>
    </location>
</feature>
<evidence type="ECO:0000313" key="4">
    <source>
        <dbReference type="EMBL" id="PSR55550.1"/>
    </source>
</evidence>
<dbReference type="InterPro" id="IPR038718">
    <property type="entry name" value="SNF2-like_sf"/>
</dbReference>
<dbReference type="AlphaFoldDB" id="A0A2T2YJ74"/>
<dbReference type="SMART" id="SM00490">
    <property type="entry name" value="HELICc"/>
    <property type="match status" value="1"/>
</dbReference>
<dbReference type="RefSeq" id="WP_106931730.1">
    <property type="nucleotide sequence ID" value="NZ_PYFT01000001.1"/>
</dbReference>
<dbReference type="GO" id="GO:0016787">
    <property type="term" value="F:hydrolase activity"/>
    <property type="evidence" value="ECO:0007669"/>
    <property type="project" value="UniProtKB-KW"/>
</dbReference>
<dbReference type="InterPro" id="IPR027417">
    <property type="entry name" value="P-loop_NTPase"/>
</dbReference>
<dbReference type="SMART" id="SM00487">
    <property type="entry name" value="DEXDc"/>
    <property type="match status" value="1"/>
</dbReference>
<accession>A0A2T2YJ74</accession>
<dbReference type="PANTHER" id="PTHR10799">
    <property type="entry name" value="SNF2/RAD54 HELICASE FAMILY"/>
    <property type="match status" value="1"/>
</dbReference>
<dbReference type="SUPFAM" id="SSF52540">
    <property type="entry name" value="P-loop containing nucleoside triphosphate hydrolases"/>
    <property type="match status" value="2"/>
</dbReference>
<dbReference type="GO" id="GO:0005524">
    <property type="term" value="F:ATP binding"/>
    <property type="evidence" value="ECO:0007669"/>
    <property type="project" value="InterPro"/>
</dbReference>
<evidence type="ECO:0008006" key="6">
    <source>
        <dbReference type="Google" id="ProtNLM"/>
    </source>
</evidence>
<sequence length="925" mass="107385">MSLPPFEQLKRKPAFDRKERNHEDLFFQILFDEYGAYLETVNRNLRIIAVDYRQYSGPVREVLRALETIQQKNSFVIDWEKSPDQVYLADYDFLLWQLRQCDNLVNEQGKNLRFAPGEGKIIVRLEGENSLQGQVILQHENQEFTNWQLISESYLLSGNHMYQVKPLGSNFKHLPLFQAPVPAPDLEKYLSLLFSSFPEVMVQYRDYQTLAVTEPIQPQPTLIFEKIDENNALYLRVTQVLPNFEVDFLEQYEADKIVSVNDLENTISVRQVAYQPYADLVNEVVSLVIGKTKSKKALQSFYQEDNLLVIPEPIARDFLRDQLPYLLHKYQVFGAEKLKSYKIAAVKPKLLLMLSSGIDFLEGDVSLELQGQKFSLFDVIQQYHKNRYIQLSDGTQAILNEKYIQRLERLFKKKKDKVKLSFFDLPLVEELLEEKVANEYFAQSRDVFQGFNDLKKKKVKLPAVQAQLRPYQEQGFKWLAYLHQHKLGGCLADDMGLGKTLQTITMLSTVYPAQQKSSLIVMPKSLLFNWENELRKFNPALTSYTYYATTRDLEEAIKHHLILTTYAILRNDIEKFKEQEFYYTILDESQNAKNLNSQVSKAVMLLNGQHRLALSGTPVENNLTELYALFRYLNPAMFGSADEFNRYYTLPIQQNSDKEVAAELKRKVYPFILRRLKKDVIKELPSKIEQTLFVEMSEEQKRLYEERRRYYQTFLKSQITKEGIQKSQFFILQALTELRQIASVPESKSDNLVSSAKREALLENILDAAANGHKMLVFTNFLNGVELIGQDLNQAGIDFVEMTGSTSTRTRQERVNRFQQDPQCRVFLMTLKTGGVGLNLTAADMIFIFDPWWNTAAENQAIDRAHRIGQDKTVFSYRLITKNTIEEKIRLLQEKKKELFDNIIASDSASIKSLSENDIEFMLGA</sequence>
<keyword evidence="5" id="KW-1185">Reference proteome</keyword>
<evidence type="ECO:0000259" key="3">
    <source>
        <dbReference type="PROSITE" id="PS51194"/>
    </source>
</evidence>
<dbReference type="PROSITE" id="PS51194">
    <property type="entry name" value="HELICASE_CTER"/>
    <property type="match status" value="1"/>
</dbReference>
<organism evidence="4 5">
    <name type="scientific">Adhaeribacter arboris</name>
    <dbReference type="NCBI Taxonomy" id="2072846"/>
    <lineage>
        <taxon>Bacteria</taxon>
        <taxon>Pseudomonadati</taxon>
        <taxon>Bacteroidota</taxon>
        <taxon>Cytophagia</taxon>
        <taxon>Cytophagales</taxon>
        <taxon>Hymenobacteraceae</taxon>
        <taxon>Adhaeribacter</taxon>
    </lineage>
</organism>
<name>A0A2T2YJ74_9BACT</name>
<dbReference type="InterPro" id="IPR001650">
    <property type="entry name" value="Helicase_C-like"/>
</dbReference>
<dbReference type="Gene3D" id="3.40.50.300">
    <property type="entry name" value="P-loop containing nucleotide triphosphate hydrolases"/>
    <property type="match status" value="1"/>
</dbReference>
<dbReference type="CDD" id="cd18793">
    <property type="entry name" value="SF2_C_SNF"/>
    <property type="match status" value="1"/>
</dbReference>
<dbReference type="PROSITE" id="PS51192">
    <property type="entry name" value="HELICASE_ATP_BIND_1"/>
    <property type="match status" value="1"/>
</dbReference>
<dbReference type="Gene3D" id="3.40.50.10810">
    <property type="entry name" value="Tandem AAA-ATPase domain"/>
    <property type="match status" value="1"/>
</dbReference>
<gene>
    <name evidence="4" type="ORF">AHMF7605_19585</name>
</gene>
<dbReference type="Pfam" id="PF00176">
    <property type="entry name" value="SNF2-rel_dom"/>
    <property type="match status" value="1"/>
</dbReference>
<evidence type="ECO:0000313" key="5">
    <source>
        <dbReference type="Proteomes" id="UP000240357"/>
    </source>
</evidence>
<dbReference type="EMBL" id="PYFT01000001">
    <property type="protein sequence ID" value="PSR55550.1"/>
    <property type="molecule type" value="Genomic_DNA"/>
</dbReference>
<evidence type="ECO:0000256" key="1">
    <source>
        <dbReference type="ARBA" id="ARBA00022801"/>
    </source>
</evidence>
<protein>
    <recommendedName>
        <fullName evidence="6">Helicase SNF2</fullName>
    </recommendedName>
</protein>
<dbReference type="Pfam" id="PF00271">
    <property type="entry name" value="Helicase_C"/>
    <property type="match status" value="1"/>
</dbReference>
<evidence type="ECO:0000259" key="2">
    <source>
        <dbReference type="PROSITE" id="PS51192"/>
    </source>
</evidence>
<comment type="caution">
    <text evidence="4">The sequence shown here is derived from an EMBL/GenBank/DDBJ whole genome shotgun (WGS) entry which is preliminary data.</text>
</comment>
<dbReference type="InterPro" id="IPR014001">
    <property type="entry name" value="Helicase_ATP-bd"/>
</dbReference>
<dbReference type="Proteomes" id="UP000240357">
    <property type="component" value="Unassembled WGS sequence"/>
</dbReference>